<comment type="caution">
    <text evidence="1">The sequence shown here is derived from an EMBL/GenBank/DDBJ whole genome shotgun (WGS) entry which is preliminary data.</text>
</comment>
<evidence type="ECO:0000313" key="1">
    <source>
        <dbReference type="EMBL" id="MPM67859.1"/>
    </source>
</evidence>
<organism evidence="1">
    <name type="scientific">bioreactor metagenome</name>
    <dbReference type="NCBI Taxonomy" id="1076179"/>
    <lineage>
        <taxon>unclassified sequences</taxon>
        <taxon>metagenomes</taxon>
        <taxon>ecological metagenomes</taxon>
    </lineage>
</organism>
<accession>A0A645BR08</accession>
<protein>
    <submittedName>
        <fullName evidence="1">Uncharacterized protein</fullName>
    </submittedName>
</protein>
<proteinExistence type="predicted"/>
<sequence>MKDYLRDYATAAFRFYAKNGMSAEKFKQKIYFETIDEMNRRECTVRSGVSKPTEAALLKAEKAVNERISEILDMEAVDKALAELEARHKVEVLKAIEIVYFKDSDKDLQLGEIKYRVINASIEIGTSERNVYRWLKQARELFSYQRGLRLNNLNCKSCQ</sequence>
<gene>
    <name evidence="1" type="ORF">SDC9_114784</name>
</gene>
<dbReference type="EMBL" id="VSSQ01021931">
    <property type="protein sequence ID" value="MPM67859.1"/>
    <property type="molecule type" value="Genomic_DNA"/>
</dbReference>
<dbReference type="AlphaFoldDB" id="A0A645BR08"/>
<name>A0A645BR08_9ZZZZ</name>
<reference evidence="1" key="1">
    <citation type="submission" date="2019-08" db="EMBL/GenBank/DDBJ databases">
        <authorList>
            <person name="Kucharzyk K."/>
            <person name="Murdoch R.W."/>
            <person name="Higgins S."/>
            <person name="Loffler F."/>
        </authorList>
    </citation>
    <scope>NUCLEOTIDE SEQUENCE</scope>
</reference>